<gene>
    <name evidence="1" type="ORF">LAZ67_7002760</name>
</gene>
<protein>
    <recommendedName>
        <fullName evidence="3">Reverse transcriptase</fullName>
    </recommendedName>
</protein>
<proteinExistence type="predicted"/>
<sequence length="139" mass="16208">MGKQLFADLVDTLPFATTRIPRCRADINPDHKDVIPLQGKNQHNTLSTQSSIPGENKLTSDLIDKYHKINNLLDLKLIRLLKEFAEIFPTDPFKVPNLHIQPVQIKPNTDRVIRLRPYRIPFTYRKEIDIQINEMLKKI</sequence>
<organism evidence="1 2">
    <name type="scientific">Cordylochernes scorpioides</name>
    <dbReference type="NCBI Taxonomy" id="51811"/>
    <lineage>
        <taxon>Eukaryota</taxon>
        <taxon>Metazoa</taxon>
        <taxon>Ecdysozoa</taxon>
        <taxon>Arthropoda</taxon>
        <taxon>Chelicerata</taxon>
        <taxon>Arachnida</taxon>
        <taxon>Pseudoscorpiones</taxon>
        <taxon>Cheliferoidea</taxon>
        <taxon>Chernetidae</taxon>
        <taxon>Cordylochernes</taxon>
    </lineage>
</organism>
<accession>A0ABY6KNX8</accession>
<evidence type="ECO:0000313" key="1">
    <source>
        <dbReference type="EMBL" id="UYV70373.1"/>
    </source>
</evidence>
<reference evidence="1 2" key="1">
    <citation type="submission" date="2022-01" db="EMBL/GenBank/DDBJ databases">
        <title>A chromosomal length assembly of Cordylochernes scorpioides.</title>
        <authorList>
            <person name="Zeh D."/>
            <person name="Zeh J."/>
        </authorList>
    </citation>
    <scope>NUCLEOTIDE SEQUENCE [LARGE SCALE GENOMIC DNA]</scope>
    <source>
        <strain evidence="1">IN4F17</strain>
        <tissue evidence="1">Whole Body</tissue>
    </source>
</reference>
<dbReference type="Proteomes" id="UP001235939">
    <property type="component" value="Chromosome 07"/>
</dbReference>
<name>A0ABY6KNX8_9ARAC</name>
<dbReference type="EMBL" id="CP092869">
    <property type="protein sequence ID" value="UYV70373.1"/>
    <property type="molecule type" value="Genomic_DNA"/>
</dbReference>
<evidence type="ECO:0000313" key="2">
    <source>
        <dbReference type="Proteomes" id="UP001235939"/>
    </source>
</evidence>
<evidence type="ECO:0008006" key="3">
    <source>
        <dbReference type="Google" id="ProtNLM"/>
    </source>
</evidence>
<keyword evidence="2" id="KW-1185">Reference proteome</keyword>